<evidence type="ECO:0000313" key="2">
    <source>
        <dbReference type="EMBL" id="EFN73611.1"/>
    </source>
</evidence>
<reference evidence="2 3" key="1">
    <citation type="journal article" date="2010" name="Science">
        <title>Genomic comparison of the ants Camponotus floridanus and Harpegnathos saltator.</title>
        <authorList>
            <person name="Bonasio R."/>
            <person name="Zhang G."/>
            <person name="Ye C."/>
            <person name="Mutti N.S."/>
            <person name="Fang X."/>
            <person name="Qin N."/>
            <person name="Donahue G."/>
            <person name="Yang P."/>
            <person name="Li Q."/>
            <person name="Li C."/>
            <person name="Zhang P."/>
            <person name="Huang Z."/>
            <person name="Berger S.L."/>
            <person name="Reinberg D."/>
            <person name="Wang J."/>
            <person name="Liebig J."/>
        </authorList>
    </citation>
    <scope>NUCLEOTIDE SEQUENCE [LARGE SCALE GENOMIC DNA]</scope>
    <source>
        <strain evidence="3">C129</strain>
    </source>
</reference>
<organism evidence="3">
    <name type="scientific">Camponotus floridanus</name>
    <name type="common">Florida carpenter ant</name>
    <dbReference type="NCBI Taxonomy" id="104421"/>
    <lineage>
        <taxon>Eukaryota</taxon>
        <taxon>Metazoa</taxon>
        <taxon>Ecdysozoa</taxon>
        <taxon>Arthropoda</taxon>
        <taxon>Hexapoda</taxon>
        <taxon>Insecta</taxon>
        <taxon>Pterygota</taxon>
        <taxon>Neoptera</taxon>
        <taxon>Endopterygota</taxon>
        <taxon>Hymenoptera</taxon>
        <taxon>Apocrita</taxon>
        <taxon>Aculeata</taxon>
        <taxon>Formicoidea</taxon>
        <taxon>Formicidae</taxon>
        <taxon>Formicinae</taxon>
        <taxon>Camponotus</taxon>
    </lineage>
</organism>
<feature type="region of interest" description="Disordered" evidence="1">
    <location>
        <begin position="102"/>
        <end position="128"/>
    </location>
</feature>
<proteinExistence type="predicted"/>
<dbReference type="EMBL" id="GL435242">
    <property type="protein sequence ID" value="EFN73611.1"/>
    <property type="molecule type" value="Genomic_DNA"/>
</dbReference>
<sequence length="350" mass="39273">MTTQSAEIFLPHSLSNSIQELMSASNDEILDLITTKHCPQIKERNYELEFNSKSNYLQPTEWLSCHVVLSTRRHGPGAFVSQEAPSTIVSPNLTAATAFLNPPPPPLSAPPRSATAPTARGGKGADNTGASIYQRLQQTHQSTTHATMDNFKEIPLNNVIGNISRVRLWFRPLIVLTAKPWTIGNFAFQGTHVNHANQEVFLLHISQEGIHCWPLNDNVNNGDKRALVRNLSSPVYLLYVTFLKPSLRNGSLTQKRNSLPLIDDLVTTASLATTSRSVEPRYRHLVHPFVSHGSPDLRLSPPRARRDLSEGIGVEERNAREQVRRRQWIQSVRRKAQWLFVDGRARYSAC</sequence>
<evidence type="ECO:0000256" key="1">
    <source>
        <dbReference type="SAM" id="MobiDB-lite"/>
    </source>
</evidence>
<dbReference type="InParanoid" id="E1ZYS1"/>
<gene>
    <name evidence="2" type="ORF">EAG_08408</name>
</gene>
<evidence type="ECO:0000313" key="3">
    <source>
        <dbReference type="Proteomes" id="UP000000311"/>
    </source>
</evidence>
<name>E1ZYS1_CAMFO</name>
<protein>
    <submittedName>
        <fullName evidence="2">Uncharacterized protein</fullName>
    </submittedName>
</protein>
<keyword evidence="3" id="KW-1185">Reference proteome</keyword>
<accession>E1ZYS1</accession>
<dbReference type="Proteomes" id="UP000000311">
    <property type="component" value="Unassembled WGS sequence"/>
</dbReference>
<feature type="compositionally biased region" description="Low complexity" evidence="1">
    <location>
        <begin position="110"/>
        <end position="120"/>
    </location>
</feature>
<dbReference type="AlphaFoldDB" id="E1ZYS1"/>